<dbReference type="KEGG" id="smaa:IT774_10795"/>
<feature type="transmembrane region" description="Helical" evidence="1">
    <location>
        <begin position="12"/>
        <end position="30"/>
    </location>
</feature>
<keyword evidence="3" id="KW-1185">Reference proteome</keyword>
<gene>
    <name evidence="2" type="ORF">IT774_10795</name>
</gene>
<dbReference type="EMBL" id="CP064795">
    <property type="protein sequence ID" value="QPG04701.1"/>
    <property type="molecule type" value="Genomic_DNA"/>
</dbReference>
<dbReference type="InterPro" id="IPR007383">
    <property type="entry name" value="DUF445"/>
</dbReference>
<proteinExistence type="predicted"/>
<keyword evidence="1" id="KW-0812">Transmembrane</keyword>
<evidence type="ECO:0000313" key="3">
    <source>
        <dbReference type="Proteomes" id="UP000595095"/>
    </source>
</evidence>
<keyword evidence="1" id="KW-0472">Membrane</keyword>
<dbReference type="Proteomes" id="UP000595095">
    <property type="component" value="Chromosome"/>
</dbReference>
<sequence length="194" mass="21031">MKAQQLARAKKQAAGCLFIAAILFIITTLLEHSFSQAGWLAYNAFFKMVSEAALVGGLADWFAVTALFKPIPPQYPIPHTNIVAANKSRIASNLAEFVKEKFFNPAAIGQLVRQSHPADNLAYWLKQPTNSKRLAVFACDAGAGALSMISDQSVQNVMTHNVRQILSKLDIRPLAGGPYECSPGRAGIRSCLIS</sequence>
<dbReference type="PANTHER" id="PTHR38442">
    <property type="entry name" value="INNER MEMBRANE PROTEIN-RELATED"/>
    <property type="match status" value="1"/>
</dbReference>
<keyword evidence="1" id="KW-1133">Transmembrane helix</keyword>
<dbReference type="PANTHER" id="PTHR38442:SF1">
    <property type="entry name" value="INNER MEMBRANE PROTEIN"/>
    <property type="match status" value="1"/>
</dbReference>
<evidence type="ECO:0000313" key="2">
    <source>
        <dbReference type="EMBL" id="QPG04701.1"/>
    </source>
</evidence>
<organism evidence="2 3">
    <name type="scientific">Salinimonas marina</name>
    <dbReference type="NCBI Taxonomy" id="2785918"/>
    <lineage>
        <taxon>Bacteria</taxon>
        <taxon>Pseudomonadati</taxon>
        <taxon>Pseudomonadota</taxon>
        <taxon>Gammaproteobacteria</taxon>
        <taxon>Alteromonadales</taxon>
        <taxon>Alteromonadaceae</taxon>
        <taxon>Alteromonas/Salinimonas group</taxon>
        <taxon>Salinimonas</taxon>
    </lineage>
</organism>
<name>A0A7S9HBX8_9ALTE</name>
<evidence type="ECO:0000256" key="1">
    <source>
        <dbReference type="SAM" id="Phobius"/>
    </source>
</evidence>
<dbReference type="GO" id="GO:0005886">
    <property type="term" value="C:plasma membrane"/>
    <property type="evidence" value="ECO:0007669"/>
    <property type="project" value="TreeGrafter"/>
</dbReference>
<protein>
    <submittedName>
        <fullName evidence="2">DUF445 family protein</fullName>
    </submittedName>
</protein>
<dbReference type="AlphaFoldDB" id="A0A7S9HBX8"/>
<dbReference type="RefSeq" id="WP_195809794.1">
    <property type="nucleotide sequence ID" value="NZ_CP064795.1"/>
</dbReference>
<accession>A0A7S9HBX8</accession>
<reference evidence="2 3" key="1">
    <citation type="submission" date="2020-11" db="EMBL/GenBank/DDBJ databases">
        <title>Complete genome sequence for Salinimonas sp. strain G2-b.</title>
        <authorList>
            <person name="Park S.-J."/>
        </authorList>
    </citation>
    <scope>NUCLEOTIDE SEQUENCE [LARGE SCALE GENOMIC DNA]</scope>
    <source>
        <strain evidence="2 3">G2-b</strain>
    </source>
</reference>
<dbReference type="Pfam" id="PF04286">
    <property type="entry name" value="DUF445"/>
    <property type="match status" value="1"/>
</dbReference>